<dbReference type="Proteomes" id="UP000011173">
    <property type="component" value="Chromosome"/>
</dbReference>
<dbReference type="PATRIC" id="fig|592029.3.peg.1802"/>
<reference evidence="1 2" key="1">
    <citation type="journal article" date="2013" name="Genome Biol. Evol.">
        <title>Genomic makeup of the marine flavobacterium Nonlabens (Donghaeana) dokdonensis DSW-6 and identification of a novel class of rhodopsins.</title>
        <authorList>
            <person name="Kwon S.K."/>
            <person name="Kim B.K."/>
            <person name="Song J.Y."/>
            <person name="Kwak M.J."/>
            <person name="Lee C.H."/>
            <person name="Yoon J.H."/>
            <person name="Oh T.K."/>
            <person name="Kim J.F."/>
        </authorList>
    </citation>
    <scope>NUCLEOTIDE SEQUENCE [LARGE SCALE GENOMIC DNA]</scope>
    <source>
        <strain evidence="2">DSM 17205 / KCTC 12402 / DSW-6</strain>
    </source>
</reference>
<name>L7WA00_NONDD</name>
<dbReference type="HOGENOM" id="CLU_3293242_0_0_10"/>
<sequence length="40" mass="4836">MITKRDIMFSLSRKRKLKKAPRLIKTEVLSIQKNFFISIR</sequence>
<organism evidence="1 2">
    <name type="scientific">Nonlabens dokdonensis (strain DSM 17205 / KCTC 12402 / DSW-6)</name>
    <name type="common">Donghaeana dokdonensis</name>
    <dbReference type="NCBI Taxonomy" id="592029"/>
    <lineage>
        <taxon>Bacteria</taxon>
        <taxon>Pseudomonadati</taxon>
        <taxon>Bacteroidota</taxon>
        <taxon>Flavobacteriia</taxon>
        <taxon>Flavobacteriales</taxon>
        <taxon>Flavobacteriaceae</taxon>
        <taxon>Nonlabens</taxon>
    </lineage>
</organism>
<dbReference type="EMBL" id="CP001397">
    <property type="protein sequence ID" value="AGC76949.1"/>
    <property type="molecule type" value="Genomic_DNA"/>
</dbReference>
<proteinExistence type="predicted"/>
<gene>
    <name evidence="1" type="ordered locus">DDD_1822</name>
</gene>
<dbReference type="AlphaFoldDB" id="L7WA00"/>
<dbReference type="KEGG" id="ndo:DDD_1822"/>
<protein>
    <submittedName>
        <fullName evidence="1">Uncharacterized protein</fullName>
    </submittedName>
</protein>
<accession>L7WA00</accession>
<evidence type="ECO:0000313" key="1">
    <source>
        <dbReference type="EMBL" id="AGC76949.1"/>
    </source>
</evidence>
<evidence type="ECO:0000313" key="2">
    <source>
        <dbReference type="Proteomes" id="UP000011173"/>
    </source>
</evidence>